<proteinExistence type="predicted"/>
<gene>
    <name evidence="2" type="ORF">H5410_025859</name>
</gene>
<name>A0A9J5YX80_SOLCO</name>
<dbReference type="Proteomes" id="UP000824120">
    <property type="component" value="Chromosome 5"/>
</dbReference>
<comment type="caution">
    <text evidence="2">The sequence shown here is derived from an EMBL/GenBank/DDBJ whole genome shotgun (WGS) entry which is preliminary data.</text>
</comment>
<feature type="compositionally biased region" description="Polar residues" evidence="1">
    <location>
        <begin position="64"/>
        <end position="83"/>
    </location>
</feature>
<dbReference type="PANTHER" id="PTHR46238:SF8">
    <property type="entry name" value="ENDONUCLEASE_EXONUCLEASE_PHOSPHATASE DOMAIN-CONTAINING PROTEIN"/>
    <property type="match status" value="1"/>
</dbReference>
<dbReference type="OrthoDB" id="1298065at2759"/>
<sequence length="83" mass="9600">MAECWSVKNLHIKKMRVAEMRMLRWMYESTRRDRISNETIQHKVGVALVADKIKETRPRCLIPQDSQPTSLTTLGATKNSNPC</sequence>
<evidence type="ECO:0000313" key="3">
    <source>
        <dbReference type="Proteomes" id="UP000824120"/>
    </source>
</evidence>
<evidence type="ECO:0000256" key="1">
    <source>
        <dbReference type="SAM" id="MobiDB-lite"/>
    </source>
</evidence>
<dbReference type="PANTHER" id="PTHR46238">
    <property type="entry name" value="REVERSE TRANSCRIPTASE DOMAIN-CONTAINING PROTEIN"/>
    <property type="match status" value="1"/>
</dbReference>
<dbReference type="AlphaFoldDB" id="A0A9J5YX80"/>
<dbReference type="EMBL" id="JACXVP010000005">
    <property type="protein sequence ID" value="KAG5604367.1"/>
    <property type="molecule type" value="Genomic_DNA"/>
</dbReference>
<reference evidence="2 3" key="1">
    <citation type="submission" date="2020-09" db="EMBL/GenBank/DDBJ databases">
        <title>De no assembly of potato wild relative species, Solanum commersonii.</title>
        <authorList>
            <person name="Cho K."/>
        </authorList>
    </citation>
    <scope>NUCLEOTIDE SEQUENCE [LARGE SCALE GENOMIC DNA]</scope>
    <source>
        <strain evidence="2">LZ3.2</strain>
        <tissue evidence="2">Leaf</tissue>
    </source>
</reference>
<accession>A0A9J5YX80</accession>
<organism evidence="2 3">
    <name type="scientific">Solanum commersonii</name>
    <name type="common">Commerson's wild potato</name>
    <name type="synonym">Commerson's nightshade</name>
    <dbReference type="NCBI Taxonomy" id="4109"/>
    <lineage>
        <taxon>Eukaryota</taxon>
        <taxon>Viridiplantae</taxon>
        <taxon>Streptophyta</taxon>
        <taxon>Embryophyta</taxon>
        <taxon>Tracheophyta</taxon>
        <taxon>Spermatophyta</taxon>
        <taxon>Magnoliopsida</taxon>
        <taxon>eudicotyledons</taxon>
        <taxon>Gunneridae</taxon>
        <taxon>Pentapetalae</taxon>
        <taxon>asterids</taxon>
        <taxon>lamiids</taxon>
        <taxon>Solanales</taxon>
        <taxon>Solanaceae</taxon>
        <taxon>Solanoideae</taxon>
        <taxon>Solaneae</taxon>
        <taxon>Solanum</taxon>
    </lineage>
</organism>
<keyword evidence="3" id="KW-1185">Reference proteome</keyword>
<evidence type="ECO:0000313" key="2">
    <source>
        <dbReference type="EMBL" id="KAG5604367.1"/>
    </source>
</evidence>
<protein>
    <submittedName>
        <fullName evidence="2">Uncharacterized protein</fullName>
    </submittedName>
</protein>
<feature type="region of interest" description="Disordered" evidence="1">
    <location>
        <begin position="62"/>
        <end position="83"/>
    </location>
</feature>